<accession>A0A0A8ZM06</accession>
<reference evidence="1" key="1">
    <citation type="submission" date="2014-09" db="EMBL/GenBank/DDBJ databases">
        <authorList>
            <person name="Magalhaes I.L.F."/>
            <person name="Oliveira U."/>
            <person name="Santos F.R."/>
            <person name="Vidigal T.H.D.A."/>
            <person name="Brescovit A.D."/>
            <person name="Santos A.J."/>
        </authorList>
    </citation>
    <scope>NUCLEOTIDE SEQUENCE</scope>
    <source>
        <tissue evidence="1">Shoot tissue taken approximately 20 cm above the soil surface</tissue>
    </source>
</reference>
<dbReference type="AlphaFoldDB" id="A0A0A8ZM06"/>
<sequence>MYIHCANHPTQLLYWQYSNITTQFKHLNPLQKECHRVILIDIHMLQGGS</sequence>
<reference evidence="1" key="2">
    <citation type="journal article" date="2015" name="Data Brief">
        <title>Shoot transcriptome of the giant reed, Arundo donax.</title>
        <authorList>
            <person name="Barrero R.A."/>
            <person name="Guerrero F.D."/>
            <person name="Moolhuijzen P."/>
            <person name="Goolsby J.A."/>
            <person name="Tidwell J."/>
            <person name="Bellgard S.E."/>
            <person name="Bellgard M.I."/>
        </authorList>
    </citation>
    <scope>NUCLEOTIDE SEQUENCE</scope>
    <source>
        <tissue evidence="1">Shoot tissue taken approximately 20 cm above the soil surface</tissue>
    </source>
</reference>
<protein>
    <submittedName>
        <fullName evidence="1">Uncharacterized protein</fullName>
    </submittedName>
</protein>
<evidence type="ECO:0000313" key="1">
    <source>
        <dbReference type="EMBL" id="JAD37775.1"/>
    </source>
</evidence>
<proteinExistence type="predicted"/>
<dbReference type="EMBL" id="GBRH01260120">
    <property type="protein sequence ID" value="JAD37775.1"/>
    <property type="molecule type" value="Transcribed_RNA"/>
</dbReference>
<name>A0A0A8ZM06_ARUDO</name>
<organism evidence="1">
    <name type="scientific">Arundo donax</name>
    <name type="common">Giant reed</name>
    <name type="synonym">Donax arundinaceus</name>
    <dbReference type="NCBI Taxonomy" id="35708"/>
    <lineage>
        <taxon>Eukaryota</taxon>
        <taxon>Viridiplantae</taxon>
        <taxon>Streptophyta</taxon>
        <taxon>Embryophyta</taxon>
        <taxon>Tracheophyta</taxon>
        <taxon>Spermatophyta</taxon>
        <taxon>Magnoliopsida</taxon>
        <taxon>Liliopsida</taxon>
        <taxon>Poales</taxon>
        <taxon>Poaceae</taxon>
        <taxon>PACMAD clade</taxon>
        <taxon>Arundinoideae</taxon>
        <taxon>Arundineae</taxon>
        <taxon>Arundo</taxon>
    </lineage>
</organism>